<comment type="caution">
    <text evidence="7">The sequence shown here is derived from an EMBL/GenBank/DDBJ whole genome shotgun (WGS) entry which is preliminary data.</text>
</comment>
<proteinExistence type="predicted"/>
<feature type="transmembrane region" description="Helical" evidence="6">
    <location>
        <begin position="427"/>
        <end position="446"/>
    </location>
</feature>
<keyword evidence="8" id="KW-1185">Reference proteome</keyword>
<evidence type="ECO:0000313" key="8">
    <source>
        <dbReference type="Proteomes" id="UP001551210"/>
    </source>
</evidence>
<evidence type="ECO:0000256" key="4">
    <source>
        <dbReference type="ARBA" id="ARBA00022989"/>
    </source>
</evidence>
<keyword evidence="5 6" id="KW-0472">Membrane</keyword>
<feature type="transmembrane region" description="Helical" evidence="6">
    <location>
        <begin position="352"/>
        <end position="373"/>
    </location>
</feature>
<dbReference type="PANTHER" id="PTHR30474">
    <property type="entry name" value="CELL CYCLE PROTEIN"/>
    <property type="match status" value="1"/>
</dbReference>
<feature type="transmembrane region" description="Helical" evidence="6">
    <location>
        <begin position="153"/>
        <end position="181"/>
    </location>
</feature>
<evidence type="ECO:0000256" key="5">
    <source>
        <dbReference type="ARBA" id="ARBA00023136"/>
    </source>
</evidence>
<feature type="transmembrane region" description="Helical" evidence="6">
    <location>
        <begin position="253"/>
        <end position="269"/>
    </location>
</feature>
<sequence>MSVVTNTTTIGAIEAPSRRNTELALLAFAVVIPVFAYLNVGLAIDGKVPAGMAGYGLGLALLAGVAHLVVRKWAPYSDPLLLPLATLLNGMGLVLIWRLDQSPRLIATSMRLYDSFSPDAPKQMMYSAIGIAMFAGVLLLLKDHRVLQRYTYISMVLALVLLLLPLVPGLGSAVYGAKIWINVAGFSIQPGEFAKIVLAIFFSGYLMVKRDALALASRRFMGLYLPRGRDLGPILTIWAVSLLILIFENDLGTSLLFFGMFVIMLYVATERTSWIVMGLLMSVAGAVGVASFAGHVQDRVDAWADPFACADKVAACDQMTEVLMSFGSGGILGTGLGQGNSDLIGFAANSDFIFATVGEELGLTGAMVFLLLYGLIVERGVRTALAARDPFGKLLAMGLSGAFALQIFVVAGGVMGLIPLTGMTMPFLAYGGSSVIANWALVGILIRISDTARRPAPAPAPSPDAEMTQVVRP</sequence>
<feature type="transmembrane region" description="Helical" evidence="6">
    <location>
        <begin position="81"/>
        <end position="99"/>
    </location>
</feature>
<dbReference type="RefSeq" id="WP_359203270.1">
    <property type="nucleotide sequence ID" value="NZ_JBEZAM010000001.1"/>
</dbReference>
<feature type="transmembrane region" description="Helical" evidence="6">
    <location>
        <begin position="23"/>
        <end position="44"/>
    </location>
</feature>
<feature type="transmembrane region" description="Helical" evidence="6">
    <location>
        <begin position="229"/>
        <end position="247"/>
    </location>
</feature>
<name>A0ABV3CNX6_STREX</name>
<feature type="transmembrane region" description="Helical" evidence="6">
    <location>
        <begin position="394"/>
        <end position="421"/>
    </location>
</feature>
<evidence type="ECO:0000256" key="1">
    <source>
        <dbReference type="ARBA" id="ARBA00004141"/>
    </source>
</evidence>
<evidence type="ECO:0000256" key="3">
    <source>
        <dbReference type="ARBA" id="ARBA00022960"/>
    </source>
</evidence>
<feature type="transmembrane region" description="Helical" evidence="6">
    <location>
        <begin position="50"/>
        <end position="69"/>
    </location>
</feature>
<dbReference type="PANTHER" id="PTHR30474:SF3">
    <property type="entry name" value="PEPTIDOGLYCAN GLYCOSYLTRANSFERASE RODA"/>
    <property type="match status" value="1"/>
</dbReference>
<reference evidence="7 8" key="1">
    <citation type="submission" date="2024-06" db="EMBL/GenBank/DDBJ databases">
        <title>The Natural Products Discovery Center: Release of the First 8490 Sequenced Strains for Exploring Actinobacteria Biosynthetic Diversity.</title>
        <authorList>
            <person name="Kalkreuter E."/>
            <person name="Kautsar S.A."/>
            <person name="Yang D."/>
            <person name="Bader C.D."/>
            <person name="Teijaro C.N."/>
            <person name="Fluegel L."/>
            <person name="Davis C.M."/>
            <person name="Simpson J.R."/>
            <person name="Lauterbach L."/>
            <person name="Steele A.D."/>
            <person name="Gui C."/>
            <person name="Meng S."/>
            <person name="Li G."/>
            <person name="Viehrig K."/>
            <person name="Ye F."/>
            <person name="Su P."/>
            <person name="Kiefer A.F."/>
            <person name="Nichols A."/>
            <person name="Cepeda A.J."/>
            <person name="Yan W."/>
            <person name="Fan B."/>
            <person name="Jiang Y."/>
            <person name="Adhikari A."/>
            <person name="Zheng C.-J."/>
            <person name="Schuster L."/>
            <person name="Cowan T.M."/>
            <person name="Smanski M.J."/>
            <person name="Chevrette M.G."/>
            <person name="De Carvalho L.P.S."/>
            <person name="Shen B."/>
        </authorList>
    </citation>
    <scope>NUCLEOTIDE SEQUENCE [LARGE SCALE GENOMIC DNA]</scope>
    <source>
        <strain evidence="7 8">NPDC045705</strain>
    </source>
</reference>
<keyword evidence="3" id="KW-0133">Cell shape</keyword>
<feature type="transmembrane region" description="Helical" evidence="6">
    <location>
        <begin position="274"/>
        <end position="293"/>
    </location>
</feature>
<evidence type="ECO:0000313" key="7">
    <source>
        <dbReference type="EMBL" id="MEU7291916.1"/>
    </source>
</evidence>
<evidence type="ECO:0000256" key="6">
    <source>
        <dbReference type="SAM" id="Phobius"/>
    </source>
</evidence>
<protein>
    <submittedName>
        <fullName evidence="7">FtsW/RodA/SpoVE family cell cycle protein</fullName>
    </submittedName>
</protein>
<keyword evidence="2 6" id="KW-0812">Transmembrane</keyword>
<keyword evidence="4 6" id="KW-1133">Transmembrane helix</keyword>
<dbReference type="EMBL" id="JBEZAM010000001">
    <property type="protein sequence ID" value="MEU7291916.1"/>
    <property type="molecule type" value="Genomic_DNA"/>
</dbReference>
<dbReference type="InterPro" id="IPR001182">
    <property type="entry name" value="FtsW/RodA"/>
</dbReference>
<dbReference type="Pfam" id="PF01098">
    <property type="entry name" value="FTSW_RODA_SPOVE"/>
    <property type="match status" value="1"/>
</dbReference>
<gene>
    <name evidence="7" type="ORF">AB0A76_01720</name>
</gene>
<accession>A0ABV3CNX6</accession>
<feature type="transmembrane region" description="Helical" evidence="6">
    <location>
        <begin position="193"/>
        <end position="208"/>
    </location>
</feature>
<dbReference type="Proteomes" id="UP001551210">
    <property type="component" value="Unassembled WGS sequence"/>
</dbReference>
<evidence type="ECO:0000256" key="2">
    <source>
        <dbReference type="ARBA" id="ARBA00022692"/>
    </source>
</evidence>
<feature type="transmembrane region" description="Helical" evidence="6">
    <location>
        <begin position="124"/>
        <end position="141"/>
    </location>
</feature>
<comment type="subcellular location">
    <subcellularLocation>
        <location evidence="1">Membrane</location>
        <topology evidence="1">Multi-pass membrane protein</topology>
    </subcellularLocation>
</comment>
<organism evidence="7 8">
    <name type="scientific">Streptomyces exfoliatus</name>
    <name type="common">Streptomyces hydrogenans</name>
    <dbReference type="NCBI Taxonomy" id="1905"/>
    <lineage>
        <taxon>Bacteria</taxon>
        <taxon>Bacillati</taxon>
        <taxon>Actinomycetota</taxon>
        <taxon>Actinomycetes</taxon>
        <taxon>Kitasatosporales</taxon>
        <taxon>Streptomycetaceae</taxon>
        <taxon>Streptomyces</taxon>
    </lineage>
</organism>